<keyword evidence="2" id="KW-0472">Membrane</keyword>
<feature type="transmembrane region" description="Helical" evidence="2">
    <location>
        <begin position="223"/>
        <end position="244"/>
    </location>
</feature>
<dbReference type="RefSeq" id="WP_369253898.1">
    <property type="nucleotide sequence ID" value="NZ_CP163440.1"/>
</dbReference>
<evidence type="ECO:0000256" key="2">
    <source>
        <dbReference type="SAM" id="Phobius"/>
    </source>
</evidence>
<proteinExistence type="predicted"/>
<feature type="region of interest" description="Disordered" evidence="1">
    <location>
        <begin position="924"/>
        <end position="957"/>
    </location>
</feature>
<dbReference type="EMBL" id="CP163440">
    <property type="protein sequence ID" value="XDQ59444.1"/>
    <property type="molecule type" value="Genomic_DNA"/>
</dbReference>
<feature type="transmembrane region" description="Helical" evidence="2">
    <location>
        <begin position="181"/>
        <end position="202"/>
    </location>
</feature>
<organism evidence="3">
    <name type="scientific">Streptomyces sp. R35</name>
    <dbReference type="NCBI Taxonomy" id="3238630"/>
    <lineage>
        <taxon>Bacteria</taxon>
        <taxon>Bacillati</taxon>
        <taxon>Actinomycetota</taxon>
        <taxon>Actinomycetes</taxon>
        <taxon>Kitasatosporales</taxon>
        <taxon>Streptomycetaceae</taxon>
        <taxon>Streptomyces</taxon>
    </lineage>
</organism>
<feature type="transmembrane region" description="Helical" evidence="2">
    <location>
        <begin position="321"/>
        <end position="338"/>
    </location>
</feature>
<feature type="transmembrane region" description="Helical" evidence="2">
    <location>
        <begin position="51"/>
        <end position="76"/>
    </location>
</feature>
<evidence type="ECO:0000313" key="3">
    <source>
        <dbReference type="EMBL" id="XDQ59444.1"/>
    </source>
</evidence>
<feature type="transmembrane region" description="Helical" evidence="2">
    <location>
        <begin position="155"/>
        <end position="175"/>
    </location>
</feature>
<dbReference type="AlphaFoldDB" id="A0AB39RXR2"/>
<sequence>MPIFGGLTTHLLTPRGRIPVVEIKAGRLCWWSLLGWILVHPYTALLHQGPAIRACIIALGLVLGILGSLSALAGGITMAATGLAPSEIAWWALPLVLGWLAGHPRGGRRRVPLPGGGVPYGPARSLLEERPFGTRFPWKHIVPKRPRALPRELRVRLADIMAVLVLGVPAAAVVAHSSAPATIPVTVVIMTWLLVNSHLGAFRRESYGLTRYNRYNVRLSMTLWVLAATLLAAGPVGSGYVGLWPPGATGFGVGTALTGLGFYLFQRGYLAAVRASLGKVEMRRTSHCTRFERDRFAGLYGAVLGPGWFALLSCGVFHHDIRVFIGASTAFLTVLLLGKKPIMPMAPLRHVIDRLDAALYLFSAGGRKAEIQAAWLGDFRQTLQQVRGLRLDVATLYGSTTSSNTAIQGVHSAVRKVWFAKVRASFSLIETLAAESVKTAVGDIGDTIWLPFEKTRGRPEIMDVALQWINEALALLDLLRKSEIVDLSDPDEPVRVMYYMHRSYCYQARALTYWLHGHREEAVLDYDKAARMCRRIGAVNSEAIMLLTAAIMAIGIPGLGNSGTRSSLFGELDNALIHATTDERLHPGIRRQVILNAASLRYTAGDHAEAERLRTLALAVRFPADAGRDTGIEEIKRDGSLYEVYVGYLGYTAGTASEQHAVLQQDFSVLHDRSLPGYIPNCTFLHVILSGVVDVPGARQLRSKVTMSPEGIISGDPSVVESWIKNIELRGGHAMAADFHEFIGIALRETDPYRAADHLTRALEYRQTEHFYILDEDLRIAMRGSLEAYYDLVIDHLARLAEHPTPEGMETPPATVAQHVITSVKSRALTELMGVTLPPPSLPDATALLARERRAHQRYIALRSAPRRGNQDKAHRRLRQARDELQLCWTELQDHGGPAAEYADLRAGVPLNPTQLRDLLAQMASPSADAHGHAQGAPPAPMAETPNRYASPGDGEL</sequence>
<gene>
    <name evidence="3" type="ORF">AB5J50_00750</name>
</gene>
<keyword evidence="2" id="KW-1133">Transmembrane helix</keyword>
<evidence type="ECO:0000256" key="1">
    <source>
        <dbReference type="SAM" id="MobiDB-lite"/>
    </source>
</evidence>
<feature type="transmembrane region" description="Helical" evidence="2">
    <location>
        <begin position="296"/>
        <end position="315"/>
    </location>
</feature>
<protein>
    <submittedName>
        <fullName evidence="3">Uncharacterized protein</fullName>
    </submittedName>
</protein>
<feature type="transmembrane region" description="Helical" evidence="2">
    <location>
        <begin position="88"/>
        <end position="104"/>
    </location>
</feature>
<name>A0AB39RXR2_9ACTN</name>
<keyword evidence="2" id="KW-0812">Transmembrane</keyword>
<feature type="transmembrane region" description="Helical" evidence="2">
    <location>
        <begin position="250"/>
        <end position="275"/>
    </location>
</feature>
<feature type="transmembrane region" description="Helical" evidence="2">
    <location>
        <begin position="538"/>
        <end position="559"/>
    </location>
</feature>
<reference evidence="3" key="1">
    <citation type="submission" date="2024-07" db="EMBL/GenBank/DDBJ databases">
        <authorList>
            <person name="Yu S.T."/>
        </authorList>
    </citation>
    <scope>NUCLEOTIDE SEQUENCE</scope>
    <source>
        <strain evidence="3">R35</strain>
    </source>
</reference>
<accession>A0AB39RXR2</accession>